<feature type="domain" description="Sulfatase-modifying factor enzyme-like" evidence="2">
    <location>
        <begin position="92"/>
        <end position="330"/>
    </location>
</feature>
<reference evidence="3 4" key="1">
    <citation type="journal article" date="2014" name="Nature">
        <title>An environmental bacterial taxon with a large and distinct metabolic repertoire.</title>
        <authorList>
            <person name="Wilson M.C."/>
            <person name="Mori T."/>
            <person name="Ruckert C."/>
            <person name="Uria A.R."/>
            <person name="Helf M.J."/>
            <person name="Takada K."/>
            <person name="Gernert C."/>
            <person name="Steffens U.A."/>
            <person name="Heycke N."/>
            <person name="Schmitt S."/>
            <person name="Rinke C."/>
            <person name="Helfrich E.J."/>
            <person name="Brachmann A.O."/>
            <person name="Gurgui C."/>
            <person name="Wakimoto T."/>
            <person name="Kracht M."/>
            <person name="Crusemann M."/>
            <person name="Hentschel U."/>
            <person name="Abe I."/>
            <person name="Matsunaga S."/>
            <person name="Kalinowski J."/>
            <person name="Takeyama H."/>
            <person name="Piel J."/>
        </authorList>
    </citation>
    <scope>NUCLEOTIDE SEQUENCE [LARGE SCALE GENOMIC DNA]</scope>
    <source>
        <strain evidence="4">TSY1</strain>
    </source>
</reference>
<protein>
    <recommendedName>
        <fullName evidence="2">Sulfatase-modifying factor enzyme-like domain-containing protein</fullName>
    </recommendedName>
</protein>
<dbReference type="Gene3D" id="3.90.1580.10">
    <property type="entry name" value="paralog of FGE (formylglycine-generating enzyme)"/>
    <property type="match status" value="1"/>
</dbReference>
<organism evidence="3 4">
    <name type="scientific">Entotheonella factor</name>
    <dbReference type="NCBI Taxonomy" id="1429438"/>
    <lineage>
        <taxon>Bacteria</taxon>
        <taxon>Pseudomonadati</taxon>
        <taxon>Nitrospinota/Tectimicrobiota group</taxon>
        <taxon>Candidatus Tectimicrobiota</taxon>
        <taxon>Candidatus Entotheonellia</taxon>
        <taxon>Candidatus Entotheonellales</taxon>
        <taxon>Candidatus Entotheonellaceae</taxon>
        <taxon>Candidatus Entotheonella</taxon>
    </lineage>
</organism>
<evidence type="ECO:0000313" key="3">
    <source>
        <dbReference type="EMBL" id="ETW96562.1"/>
    </source>
</evidence>
<dbReference type="GO" id="GO:0120147">
    <property type="term" value="F:formylglycine-generating oxidase activity"/>
    <property type="evidence" value="ECO:0007669"/>
    <property type="project" value="TreeGrafter"/>
</dbReference>
<dbReference type="PANTHER" id="PTHR23150:SF19">
    <property type="entry name" value="FORMYLGLYCINE-GENERATING ENZYME"/>
    <property type="match status" value="1"/>
</dbReference>
<dbReference type="Proteomes" id="UP000019141">
    <property type="component" value="Unassembled WGS sequence"/>
</dbReference>
<sequence length="336" mass="38032">MRKYPVLSALKRLDLQRHAEWWPLALGGVLGLCIGTGALAGIGGFLGAGLCVLLLGVVGWLVKDAEPVWIRAEGSIISQEQPEAPVWVEPLEMVELDGGTFYMGSAADDDEAYEDEQPQYEATVSAFAISPYLITRELYRELMVNTPSAWDRDEADERLPANHVTWFNAVAFCNALSESVGLVPCYHIEGERVSWDRDADGYRLPTEAEWEYACRAGTVSKWFFGDDAAALDRYAWFAENSEFRTHPVGEKEPNPWGLYDMIGNVYEWCWDGYGAYDYQPVTDPTGSDRSNARVLRGGSAWVFSRFLRSADRYWFEPAFRLDFLGFRCTRRSHRQL</sequence>
<evidence type="ECO:0000313" key="4">
    <source>
        <dbReference type="Proteomes" id="UP000019141"/>
    </source>
</evidence>
<dbReference type="InterPro" id="IPR042095">
    <property type="entry name" value="SUMF_sf"/>
</dbReference>
<gene>
    <name evidence="3" type="ORF">ETSY1_26145</name>
</gene>
<feature type="transmembrane region" description="Helical" evidence="1">
    <location>
        <begin position="21"/>
        <end position="39"/>
    </location>
</feature>
<proteinExistence type="predicted"/>
<evidence type="ECO:0000256" key="1">
    <source>
        <dbReference type="SAM" id="Phobius"/>
    </source>
</evidence>
<dbReference type="Pfam" id="PF03781">
    <property type="entry name" value="FGE-sulfatase"/>
    <property type="match status" value="1"/>
</dbReference>
<keyword evidence="4" id="KW-1185">Reference proteome</keyword>
<keyword evidence="1" id="KW-1133">Transmembrane helix</keyword>
<comment type="caution">
    <text evidence="3">The sequence shown here is derived from an EMBL/GenBank/DDBJ whole genome shotgun (WGS) entry which is preliminary data.</text>
</comment>
<dbReference type="PANTHER" id="PTHR23150">
    <property type="entry name" value="SULFATASE MODIFYING FACTOR 1, 2"/>
    <property type="match status" value="1"/>
</dbReference>
<name>W4LEY7_ENTF1</name>
<keyword evidence="1" id="KW-0472">Membrane</keyword>
<dbReference type="AlphaFoldDB" id="W4LEY7"/>
<dbReference type="InterPro" id="IPR005532">
    <property type="entry name" value="SUMF_dom"/>
</dbReference>
<dbReference type="EMBL" id="AZHW01000772">
    <property type="protein sequence ID" value="ETW96562.1"/>
    <property type="molecule type" value="Genomic_DNA"/>
</dbReference>
<dbReference type="SUPFAM" id="SSF56436">
    <property type="entry name" value="C-type lectin-like"/>
    <property type="match status" value="1"/>
</dbReference>
<evidence type="ECO:0000259" key="2">
    <source>
        <dbReference type="Pfam" id="PF03781"/>
    </source>
</evidence>
<keyword evidence="1" id="KW-0812">Transmembrane</keyword>
<accession>W4LEY7</accession>
<dbReference type="InterPro" id="IPR051043">
    <property type="entry name" value="Sulfatase_Mod_Factor_Kinase"/>
</dbReference>
<dbReference type="HOGENOM" id="CLU_012431_2_1_7"/>
<dbReference type="InterPro" id="IPR016187">
    <property type="entry name" value="CTDL_fold"/>
</dbReference>